<accession>A0ACB9XRW0</accession>
<organism evidence="1 2">
    <name type="scientific">Chaenocephalus aceratus</name>
    <name type="common">Blackfin icefish</name>
    <name type="synonym">Chaenichthys aceratus</name>
    <dbReference type="NCBI Taxonomy" id="36190"/>
    <lineage>
        <taxon>Eukaryota</taxon>
        <taxon>Metazoa</taxon>
        <taxon>Chordata</taxon>
        <taxon>Craniata</taxon>
        <taxon>Vertebrata</taxon>
        <taxon>Euteleostomi</taxon>
        <taxon>Actinopterygii</taxon>
        <taxon>Neopterygii</taxon>
        <taxon>Teleostei</taxon>
        <taxon>Neoteleostei</taxon>
        <taxon>Acanthomorphata</taxon>
        <taxon>Eupercaria</taxon>
        <taxon>Perciformes</taxon>
        <taxon>Notothenioidei</taxon>
        <taxon>Channichthyidae</taxon>
        <taxon>Chaenocephalus</taxon>
    </lineage>
</organism>
<reference evidence="1" key="1">
    <citation type="submission" date="2022-05" db="EMBL/GenBank/DDBJ databases">
        <title>Chromosome-level genome of Chaenocephalus aceratus.</title>
        <authorList>
            <person name="Park H."/>
        </authorList>
    </citation>
    <scope>NUCLEOTIDE SEQUENCE</scope>
    <source>
        <strain evidence="1">KU_202001</strain>
    </source>
</reference>
<comment type="caution">
    <text evidence="1">The sequence shown here is derived from an EMBL/GenBank/DDBJ whole genome shotgun (WGS) entry which is preliminary data.</text>
</comment>
<evidence type="ECO:0000313" key="1">
    <source>
        <dbReference type="EMBL" id="KAI4829959.1"/>
    </source>
</evidence>
<gene>
    <name evidence="1" type="ORF">KUCAC02_001619</name>
</gene>
<keyword evidence="2" id="KW-1185">Reference proteome</keyword>
<dbReference type="Proteomes" id="UP001057452">
    <property type="component" value="Chromosome 3"/>
</dbReference>
<dbReference type="EMBL" id="CM043787">
    <property type="protein sequence ID" value="KAI4829959.1"/>
    <property type="molecule type" value="Genomic_DNA"/>
</dbReference>
<name>A0ACB9XRW0_CHAAC</name>
<protein>
    <submittedName>
        <fullName evidence="1">Uncharacterized protein</fullName>
    </submittedName>
</protein>
<sequence length="176" mass="19680">MQELESEMDKVKIISHPQSALAYPSYHSQQFTAYQSRYSSLPQLELCSPTNQRMEETEETRNTTFCGNIATAEPAAPDLTLFKSWSELLEVTYQSMHGADAPRMTASSRLETEVVLLKRAQQESFPAETTVQSGKQLSPSSCLLPLSAVYDQAVGLIRVGGRLRKAEKYLKEDTIL</sequence>
<evidence type="ECO:0000313" key="2">
    <source>
        <dbReference type="Proteomes" id="UP001057452"/>
    </source>
</evidence>
<proteinExistence type="predicted"/>